<gene>
    <name evidence="1" type="ORF">BH720_027390</name>
</gene>
<evidence type="ECO:0000313" key="2">
    <source>
        <dbReference type="Proteomes" id="UP000095472"/>
    </source>
</evidence>
<evidence type="ECO:0000313" key="1">
    <source>
        <dbReference type="EMBL" id="XPM63110.1"/>
    </source>
</evidence>
<accession>A0ACD5GQI0</accession>
<name>A0ACD5GQI0_9CYAN</name>
<dbReference type="EMBL" id="CP182909">
    <property type="protein sequence ID" value="XPM63110.1"/>
    <property type="molecule type" value="Genomic_DNA"/>
</dbReference>
<sequence>MRSHSDAFFLRQWRDWLPNLPNPVWILAAGRLLSQIGNGFTLFYAPIFFVNQVGLSATAVGIGLGSGSISGVFGRFFGGTLTDSPFGDAKKRYSCPL</sequence>
<protein>
    <submittedName>
        <fullName evidence="1">Uncharacterized protein</fullName>
    </submittedName>
</protein>
<dbReference type="Proteomes" id="UP000095472">
    <property type="component" value="Chromosome"/>
</dbReference>
<keyword evidence="2" id="KW-1185">Reference proteome</keyword>
<reference evidence="1 2" key="1">
    <citation type="journal article" date="2016" name="Genome Announc.">
        <title>Draft Genome Sequence of the Thermotolerant Cyanobacterium Desertifilum sp. IPPAS B-1220.</title>
        <authorList>
            <person name="Mironov K.S."/>
            <person name="Sinetova M.A."/>
            <person name="Bolatkhan K."/>
            <person name="Zayadan B.K."/>
            <person name="Ustinova V.V."/>
            <person name="Kupriyanova E.V."/>
            <person name="Skrypnik A.N."/>
            <person name="Gogoleva N.E."/>
            <person name="Gogolev Y.V."/>
            <person name="Los D.A."/>
        </authorList>
    </citation>
    <scope>NUCLEOTIDE SEQUENCE [LARGE SCALE GENOMIC DNA]</scope>
    <source>
        <strain evidence="1 2">IPPAS B-1220</strain>
    </source>
</reference>
<proteinExistence type="predicted"/>
<organism evidence="1 2">
    <name type="scientific">Desertifilum tharense IPPAS B-1220</name>
    <dbReference type="NCBI Taxonomy" id="1781255"/>
    <lineage>
        <taxon>Bacteria</taxon>
        <taxon>Bacillati</taxon>
        <taxon>Cyanobacteriota</taxon>
        <taxon>Cyanophyceae</taxon>
        <taxon>Desertifilales</taxon>
        <taxon>Desertifilaceae</taxon>
        <taxon>Desertifilum</taxon>
    </lineage>
</organism>